<organism evidence="8">
    <name type="scientific">uncultured Caudovirales phage</name>
    <dbReference type="NCBI Taxonomy" id="2100421"/>
    <lineage>
        <taxon>Viruses</taxon>
        <taxon>Duplodnaviria</taxon>
        <taxon>Heunggongvirae</taxon>
        <taxon>Uroviricota</taxon>
        <taxon>Caudoviricetes</taxon>
        <taxon>Peduoviridae</taxon>
        <taxon>Maltschvirus</taxon>
        <taxon>Maltschvirus maltsch</taxon>
    </lineage>
</organism>
<accession>A0A2H4J6M8</accession>
<dbReference type="EMBL" id="MF417896">
    <property type="protein sequence ID" value="ASN69780.1"/>
    <property type="molecule type" value="Genomic_DNA"/>
</dbReference>
<evidence type="ECO:0000313" key="12">
    <source>
        <dbReference type="EMBL" id="ASN73012.1"/>
    </source>
</evidence>
<evidence type="ECO:0000313" key="1">
    <source>
        <dbReference type="EMBL" id="ASN69780.1"/>
    </source>
</evidence>
<evidence type="ECO:0000313" key="6">
    <source>
        <dbReference type="EMBL" id="ASN70806.1"/>
    </source>
</evidence>
<evidence type="ECO:0000313" key="11">
    <source>
        <dbReference type="EMBL" id="ASN71187.1"/>
    </source>
</evidence>
<dbReference type="EMBL" id="MF417916">
    <property type="protein sequence ID" value="ASN70968.1"/>
    <property type="molecule type" value="Genomic_DNA"/>
</dbReference>
<evidence type="ECO:0000313" key="5">
    <source>
        <dbReference type="EMBL" id="ASN70769.1"/>
    </source>
</evidence>
<evidence type="ECO:0000313" key="7">
    <source>
        <dbReference type="EMBL" id="ASN70864.1"/>
    </source>
</evidence>
<dbReference type="EMBL" id="MF417912">
    <property type="protein sequence ID" value="ASN70769.1"/>
    <property type="molecule type" value="Genomic_DNA"/>
</dbReference>
<gene>
    <name evidence="5" type="ORF">10AX4_33</name>
    <name evidence="11" type="ORF">10F8_43</name>
    <name evidence="3" type="ORF">2AX5_15</name>
    <name evidence="1" type="ORF">3S18_13</name>
    <name evidence="2" type="ORF">7AX6_29</name>
    <name evidence="10" type="ORF">7F17_11</name>
    <name evidence="9" type="ORF">7S13_27</name>
    <name evidence="8" type="ORF">8AX8_36</name>
    <name evidence="12" type="ORF">8F3_6</name>
    <name evidence="7" type="ORF">8S2_28</name>
    <name evidence="4" type="ORF">9AX3_40</name>
    <name evidence="6" type="ORF">9S2_20</name>
</gene>
<protein>
    <submittedName>
        <fullName evidence="8">Uncharacterized protein</fullName>
    </submittedName>
</protein>
<evidence type="ECO:0000313" key="4">
    <source>
        <dbReference type="EMBL" id="ASN70723.1"/>
    </source>
</evidence>
<sequence length="174" mass="17861">MAVVTTKSTAVTNSDALPQTLSPQRIDGGRLRERVGFVEATATDSIGSVYRLMRINSVDRVSRLLLSCDAISTAAGNIGLYDVTAVNAGAVVDADFFASAQDLSAALANTDVTHEADAADAGAGFGLADIEKPLWQALGLAADPGKQYDVAITLTAAATGAGTISLKLQYIDGN</sequence>
<dbReference type="EMBL" id="MF417915">
    <property type="protein sequence ID" value="ASN70924.1"/>
    <property type="molecule type" value="Genomic_DNA"/>
</dbReference>
<evidence type="ECO:0000313" key="2">
    <source>
        <dbReference type="EMBL" id="ASN69899.1"/>
    </source>
</evidence>
<evidence type="ECO:0000313" key="8">
    <source>
        <dbReference type="EMBL" id="ASN70924.1"/>
    </source>
</evidence>
<evidence type="ECO:0000313" key="9">
    <source>
        <dbReference type="EMBL" id="ASN70968.1"/>
    </source>
</evidence>
<dbReference type="EMBL" id="MF417910">
    <property type="protein sequence ID" value="ASN70645.1"/>
    <property type="molecule type" value="Genomic_DNA"/>
</dbReference>
<dbReference type="EMBL" id="MF417913">
    <property type="protein sequence ID" value="ASN70806.1"/>
    <property type="molecule type" value="Genomic_DNA"/>
</dbReference>
<dbReference type="EMBL" id="MF417914">
    <property type="protein sequence ID" value="ASN70864.1"/>
    <property type="molecule type" value="Genomic_DNA"/>
</dbReference>
<evidence type="ECO:0000313" key="3">
    <source>
        <dbReference type="EMBL" id="ASN70645.1"/>
    </source>
</evidence>
<dbReference type="EMBL" id="MF417994">
    <property type="protein sequence ID" value="ASN73012.1"/>
    <property type="molecule type" value="Genomic_DNA"/>
</dbReference>
<evidence type="ECO:0000313" key="10">
    <source>
        <dbReference type="EMBL" id="ASN71053.1"/>
    </source>
</evidence>
<dbReference type="EMBL" id="MF417918">
    <property type="protein sequence ID" value="ASN71053.1"/>
    <property type="molecule type" value="Genomic_DNA"/>
</dbReference>
<name>A0A2H4J6M8_9CAUD</name>
<dbReference type="EMBL" id="MF417920">
    <property type="protein sequence ID" value="ASN71187.1"/>
    <property type="molecule type" value="Genomic_DNA"/>
</dbReference>
<reference evidence="8" key="1">
    <citation type="submission" date="2017-06" db="EMBL/GenBank/DDBJ databases">
        <title>Novel phages from South African skin metaviromes.</title>
        <authorList>
            <person name="van Zyl L.J."/>
            <person name="Abrahams Y."/>
            <person name="Stander E.A."/>
            <person name="Kirby B.M."/>
            <person name="Clavaud C."/>
            <person name="Farcet C."/>
            <person name="Breton L."/>
            <person name="Trindade M.I."/>
        </authorList>
    </citation>
    <scope>NUCLEOTIDE SEQUENCE</scope>
</reference>
<proteinExistence type="predicted"/>
<dbReference type="EMBL" id="MF417911">
    <property type="protein sequence ID" value="ASN70723.1"/>
    <property type="molecule type" value="Genomic_DNA"/>
</dbReference>
<dbReference type="EMBL" id="MF417898">
    <property type="protein sequence ID" value="ASN69899.1"/>
    <property type="molecule type" value="Genomic_DNA"/>
</dbReference>